<comment type="caution">
    <text evidence="2">The sequence shown here is derived from an EMBL/GenBank/DDBJ whole genome shotgun (WGS) entry which is preliminary data.</text>
</comment>
<name>A0A8J2IS59_FUSEQ</name>
<feature type="region of interest" description="Disordered" evidence="1">
    <location>
        <begin position="84"/>
        <end position="112"/>
    </location>
</feature>
<evidence type="ECO:0000256" key="1">
    <source>
        <dbReference type="SAM" id="MobiDB-lite"/>
    </source>
</evidence>
<reference evidence="2" key="1">
    <citation type="submission" date="2021-05" db="EMBL/GenBank/DDBJ databases">
        <authorList>
            <person name="Khan N."/>
        </authorList>
    </citation>
    <scope>NUCLEOTIDE SEQUENCE</scope>
</reference>
<accession>A0A8J2IS59</accession>
<protein>
    <submittedName>
        <fullName evidence="2">Uncharacterized protein</fullName>
    </submittedName>
</protein>
<proteinExistence type="predicted"/>
<dbReference type="Proteomes" id="UP000693738">
    <property type="component" value="Unassembled WGS sequence"/>
</dbReference>
<dbReference type="AlphaFoldDB" id="A0A8J2IS59"/>
<evidence type="ECO:0000313" key="3">
    <source>
        <dbReference type="Proteomes" id="UP000693738"/>
    </source>
</evidence>
<organism evidence="2 3">
    <name type="scientific">Fusarium equiseti</name>
    <name type="common">Fusarium scirpi</name>
    <dbReference type="NCBI Taxonomy" id="61235"/>
    <lineage>
        <taxon>Eukaryota</taxon>
        <taxon>Fungi</taxon>
        <taxon>Dikarya</taxon>
        <taxon>Ascomycota</taxon>
        <taxon>Pezizomycotina</taxon>
        <taxon>Sordariomycetes</taxon>
        <taxon>Hypocreomycetidae</taxon>
        <taxon>Hypocreales</taxon>
        <taxon>Nectriaceae</taxon>
        <taxon>Fusarium</taxon>
        <taxon>Fusarium incarnatum-equiseti species complex</taxon>
    </lineage>
</organism>
<gene>
    <name evidence="2" type="ORF">FEQUK3_LOCUS1326</name>
</gene>
<dbReference type="EMBL" id="CAJSTJ010000066">
    <property type="protein sequence ID" value="CAG7555613.1"/>
    <property type="molecule type" value="Genomic_DNA"/>
</dbReference>
<evidence type="ECO:0000313" key="2">
    <source>
        <dbReference type="EMBL" id="CAG7555613.1"/>
    </source>
</evidence>
<feature type="region of interest" description="Disordered" evidence="1">
    <location>
        <begin position="128"/>
        <end position="147"/>
    </location>
</feature>
<sequence length="170" mass="17570">MTAASVKTEKTYPVDPKAPESSLVTAARGLYTFRRAEPSSALPAGSVAPRKTFRFPTLGFPGLLSAAASLEECCGLGASATKTPAASVVSHQRHPIRIDDQGRPIDSQDQPTRGSILHQLEDLATPAGLNGRVIPMGDLPPATCAGPSGGDRVLDIYAKSTTATNSEGAS</sequence>